<evidence type="ECO:0000256" key="1">
    <source>
        <dbReference type="ARBA" id="ARBA00004123"/>
    </source>
</evidence>
<keyword evidence="2" id="KW-0805">Transcription regulation</keyword>
<dbReference type="GO" id="GO:0000981">
    <property type="term" value="F:DNA-binding transcription factor activity, RNA polymerase II-specific"/>
    <property type="evidence" value="ECO:0007669"/>
    <property type="project" value="TreeGrafter"/>
</dbReference>
<dbReference type="SMART" id="SM00353">
    <property type="entry name" value="HLH"/>
    <property type="match status" value="1"/>
</dbReference>
<comment type="caution">
    <text evidence="7">The sequence shown here is derived from an EMBL/GenBank/DDBJ whole genome shotgun (WGS) entry which is preliminary data.</text>
</comment>
<protein>
    <submittedName>
        <fullName evidence="7">Transcription factor ORG2-like</fullName>
    </submittedName>
</protein>
<dbReference type="Gene3D" id="4.10.280.10">
    <property type="entry name" value="Helix-loop-helix DNA-binding domain"/>
    <property type="match status" value="1"/>
</dbReference>
<dbReference type="GO" id="GO:0090575">
    <property type="term" value="C:RNA polymerase II transcription regulator complex"/>
    <property type="evidence" value="ECO:0007669"/>
    <property type="project" value="TreeGrafter"/>
</dbReference>
<evidence type="ECO:0000256" key="2">
    <source>
        <dbReference type="ARBA" id="ARBA00023015"/>
    </source>
</evidence>
<comment type="subcellular location">
    <subcellularLocation>
        <location evidence="1">Nucleus</location>
    </subcellularLocation>
</comment>
<dbReference type="PANTHER" id="PTHR13935">
    <property type="entry name" value="ACHAETE-SCUTE TRANSCRIPTION FACTOR-RELATED"/>
    <property type="match status" value="1"/>
</dbReference>
<keyword evidence="3" id="KW-0238">DNA-binding</keyword>
<dbReference type="PROSITE" id="PS50888">
    <property type="entry name" value="BHLH"/>
    <property type="match status" value="1"/>
</dbReference>
<keyword evidence="8" id="KW-1185">Reference proteome</keyword>
<evidence type="ECO:0000256" key="4">
    <source>
        <dbReference type="ARBA" id="ARBA00023163"/>
    </source>
</evidence>
<dbReference type="InterPro" id="IPR011598">
    <property type="entry name" value="bHLH_dom"/>
</dbReference>
<evidence type="ECO:0000256" key="5">
    <source>
        <dbReference type="ARBA" id="ARBA00023242"/>
    </source>
</evidence>
<dbReference type="InterPro" id="IPR015660">
    <property type="entry name" value="MASH1/Ascl1a-like"/>
</dbReference>
<keyword evidence="5" id="KW-0539">Nucleus</keyword>
<name>A0A834TDL2_9FABA</name>
<dbReference type="SUPFAM" id="SSF47459">
    <property type="entry name" value="HLH, helix-loop-helix DNA-binding domain"/>
    <property type="match status" value="1"/>
</dbReference>
<dbReference type="InterPro" id="IPR036638">
    <property type="entry name" value="HLH_DNA-bd_sf"/>
</dbReference>
<dbReference type="PANTHER" id="PTHR13935:SF41">
    <property type="entry name" value="TRANSCRIPTION FACTOR ORG2-RELATED"/>
    <property type="match status" value="1"/>
</dbReference>
<dbReference type="OrthoDB" id="6106870at2759"/>
<organism evidence="7 8">
    <name type="scientific">Senna tora</name>
    <dbReference type="NCBI Taxonomy" id="362788"/>
    <lineage>
        <taxon>Eukaryota</taxon>
        <taxon>Viridiplantae</taxon>
        <taxon>Streptophyta</taxon>
        <taxon>Embryophyta</taxon>
        <taxon>Tracheophyta</taxon>
        <taxon>Spermatophyta</taxon>
        <taxon>Magnoliopsida</taxon>
        <taxon>eudicotyledons</taxon>
        <taxon>Gunneridae</taxon>
        <taxon>Pentapetalae</taxon>
        <taxon>rosids</taxon>
        <taxon>fabids</taxon>
        <taxon>Fabales</taxon>
        <taxon>Fabaceae</taxon>
        <taxon>Caesalpinioideae</taxon>
        <taxon>Cassia clade</taxon>
        <taxon>Senna</taxon>
    </lineage>
</organism>
<dbReference type="Pfam" id="PF00010">
    <property type="entry name" value="HLH"/>
    <property type="match status" value="1"/>
</dbReference>
<reference evidence="7" key="1">
    <citation type="submission" date="2020-09" db="EMBL/GenBank/DDBJ databases">
        <title>Genome-Enabled Discovery of Anthraquinone Biosynthesis in Senna tora.</title>
        <authorList>
            <person name="Kang S.-H."/>
            <person name="Pandey R.P."/>
            <person name="Lee C.-M."/>
            <person name="Sim J.-S."/>
            <person name="Jeong J.-T."/>
            <person name="Choi B.-S."/>
            <person name="Jung M."/>
            <person name="Ginzburg D."/>
            <person name="Zhao K."/>
            <person name="Won S.Y."/>
            <person name="Oh T.-J."/>
            <person name="Yu Y."/>
            <person name="Kim N.-H."/>
            <person name="Lee O.R."/>
            <person name="Lee T.-H."/>
            <person name="Bashyal P."/>
            <person name="Kim T.-S."/>
            <person name="Lee W.-H."/>
            <person name="Kawkins C."/>
            <person name="Kim C.-K."/>
            <person name="Kim J.S."/>
            <person name="Ahn B.O."/>
            <person name="Rhee S.Y."/>
            <person name="Sohng J.K."/>
        </authorList>
    </citation>
    <scope>NUCLEOTIDE SEQUENCE</scope>
    <source>
        <tissue evidence="7">Leaf</tissue>
    </source>
</reference>
<sequence>MGWSLLVEETETCDEYSLPHQVETCTSSPSSVANKFNHNASERHRRKKINTLYSSLRSLLPLSHRQMKKVSIPATISMVVKYIPELEQEVEGLVKKKEQLLLTNSVSPNHNYKQRSQSNSANCVVSTTKLNNCEGLLQISSYYNIIPLSHILHSLEQLHPNSLSFLNASSFHTFQGTVFHHLHFQVGKCWRLEWDEIITAKLLSIYENKEQVFSSNIHYLKQ</sequence>
<evidence type="ECO:0000256" key="3">
    <source>
        <dbReference type="ARBA" id="ARBA00023125"/>
    </source>
</evidence>
<evidence type="ECO:0000259" key="6">
    <source>
        <dbReference type="PROSITE" id="PS50888"/>
    </source>
</evidence>
<dbReference type="Proteomes" id="UP000634136">
    <property type="component" value="Unassembled WGS sequence"/>
</dbReference>
<accession>A0A834TDL2</accession>
<dbReference type="FunFam" id="4.10.280.10:FF:000074">
    <property type="entry name" value="Transcription factor ORG2"/>
    <property type="match status" value="1"/>
</dbReference>
<dbReference type="EMBL" id="JAAIUW010000008">
    <property type="protein sequence ID" value="KAF7819100.1"/>
    <property type="molecule type" value="Genomic_DNA"/>
</dbReference>
<proteinExistence type="predicted"/>
<dbReference type="GO" id="GO:0000977">
    <property type="term" value="F:RNA polymerase II transcription regulatory region sequence-specific DNA binding"/>
    <property type="evidence" value="ECO:0007669"/>
    <property type="project" value="TreeGrafter"/>
</dbReference>
<evidence type="ECO:0000313" key="8">
    <source>
        <dbReference type="Proteomes" id="UP000634136"/>
    </source>
</evidence>
<dbReference type="AlphaFoldDB" id="A0A834TDL2"/>
<feature type="domain" description="BHLH" evidence="6">
    <location>
        <begin position="33"/>
        <end position="86"/>
    </location>
</feature>
<dbReference type="GO" id="GO:0010106">
    <property type="term" value="P:cellular response to iron ion starvation"/>
    <property type="evidence" value="ECO:0007669"/>
    <property type="project" value="UniProtKB-ARBA"/>
</dbReference>
<dbReference type="GO" id="GO:0046983">
    <property type="term" value="F:protein dimerization activity"/>
    <property type="evidence" value="ECO:0007669"/>
    <property type="project" value="InterPro"/>
</dbReference>
<keyword evidence="4" id="KW-0804">Transcription</keyword>
<evidence type="ECO:0000313" key="7">
    <source>
        <dbReference type="EMBL" id="KAF7819100.1"/>
    </source>
</evidence>
<gene>
    <name evidence="7" type="ORF">G2W53_024555</name>
</gene>